<feature type="region of interest" description="Disordered" evidence="1">
    <location>
        <begin position="1"/>
        <end position="20"/>
    </location>
</feature>
<accession>C1E869</accession>
<feature type="compositionally biased region" description="Basic and acidic residues" evidence="1">
    <location>
        <begin position="259"/>
        <end position="268"/>
    </location>
</feature>
<feature type="region of interest" description="Disordered" evidence="1">
    <location>
        <begin position="35"/>
        <end position="175"/>
    </location>
</feature>
<keyword evidence="3" id="KW-1185">Reference proteome</keyword>
<evidence type="ECO:0000256" key="1">
    <source>
        <dbReference type="SAM" id="MobiDB-lite"/>
    </source>
</evidence>
<name>C1E869_MICCC</name>
<evidence type="ECO:0000313" key="2">
    <source>
        <dbReference type="EMBL" id="ACO64099.1"/>
    </source>
</evidence>
<organism evidence="2 3">
    <name type="scientific">Micromonas commoda (strain RCC299 / NOUM17 / CCMP2709)</name>
    <name type="common">Picoplanktonic green alga</name>
    <dbReference type="NCBI Taxonomy" id="296587"/>
    <lineage>
        <taxon>Eukaryota</taxon>
        <taxon>Viridiplantae</taxon>
        <taxon>Chlorophyta</taxon>
        <taxon>Mamiellophyceae</taxon>
        <taxon>Mamiellales</taxon>
        <taxon>Mamiellaceae</taxon>
        <taxon>Micromonas</taxon>
    </lineage>
</organism>
<feature type="compositionally biased region" description="Basic residues" evidence="1">
    <location>
        <begin position="327"/>
        <end position="337"/>
    </location>
</feature>
<dbReference type="RefSeq" id="XP_002502841.1">
    <property type="nucleotide sequence ID" value="XM_002502795.1"/>
</dbReference>
<feature type="region of interest" description="Disordered" evidence="1">
    <location>
        <begin position="243"/>
        <end position="273"/>
    </location>
</feature>
<feature type="region of interest" description="Disordered" evidence="1">
    <location>
        <begin position="288"/>
        <end position="347"/>
    </location>
</feature>
<evidence type="ECO:0000313" key="3">
    <source>
        <dbReference type="Proteomes" id="UP000002009"/>
    </source>
</evidence>
<dbReference type="Proteomes" id="UP000002009">
    <property type="component" value="Chromosome 6"/>
</dbReference>
<feature type="compositionally biased region" description="Basic and acidic residues" evidence="1">
    <location>
        <begin position="114"/>
        <end position="125"/>
    </location>
</feature>
<dbReference type="GeneID" id="8244491"/>
<dbReference type="AlphaFoldDB" id="C1E869"/>
<sequence length="370" mass="39716">MPKSAAGRSEGYSSYVDDDVYSVVGGEDRPIFEIRPCVATNRQTPSRANSSSSAGPVPDPLIRPSLQAVREQTLHSIDASRLAPPDDGANPSRGRKNPPPSESEISDLVGQLERYAEHKTGRGDRFGGSNVANRGAGPRTSRGQDKWQTRPASNPGSQPGSGHLPSSYRSARHDDENSLVGAWDVGSSVYASSIPDSDARSVYSVQADEFGGDYAYTDRYAKMDTRMDSVSKNLKQHRKRLEDTLKNIDEGAQAGRSAMRSDWDRDGMARAGKTTTGVGMFDVFAKDKDAATPSRVGAQGQGARHGGRVTNKAAEKWLSPGSPRPRSQSKARPRSPRNRTDGPAEVTPFMSFVESVFGCGCGPRKGKSAA</sequence>
<protein>
    <submittedName>
        <fullName evidence="2">Uncharacterized protein</fullName>
    </submittedName>
</protein>
<dbReference type="KEGG" id="mis:MICPUN_59268"/>
<reference evidence="2 3" key="1">
    <citation type="journal article" date="2009" name="Science">
        <title>Green evolution and dynamic adaptations revealed by genomes of the marine picoeukaryotes Micromonas.</title>
        <authorList>
            <person name="Worden A.Z."/>
            <person name="Lee J.H."/>
            <person name="Mock T."/>
            <person name="Rouze P."/>
            <person name="Simmons M.P."/>
            <person name="Aerts A.L."/>
            <person name="Allen A.E."/>
            <person name="Cuvelier M.L."/>
            <person name="Derelle E."/>
            <person name="Everett M.V."/>
            <person name="Foulon E."/>
            <person name="Grimwood J."/>
            <person name="Gundlach H."/>
            <person name="Henrissat B."/>
            <person name="Napoli C."/>
            <person name="McDonald S.M."/>
            <person name="Parker M.S."/>
            <person name="Rombauts S."/>
            <person name="Salamov A."/>
            <person name="Von Dassow P."/>
            <person name="Badger J.H."/>
            <person name="Coutinho P.M."/>
            <person name="Demir E."/>
            <person name="Dubchak I."/>
            <person name="Gentemann C."/>
            <person name="Eikrem W."/>
            <person name="Gready J.E."/>
            <person name="John U."/>
            <person name="Lanier W."/>
            <person name="Lindquist E.A."/>
            <person name="Lucas S."/>
            <person name="Mayer K.F."/>
            <person name="Moreau H."/>
            <person name="Not F."/>
            <person name="Otillar R."/>
            <person name="Panaud O."/>
            <person name="Pangilinan J."/>
            <person name="Paulsen I."/>
            <person name="Piegu B."/>
            <person name="Poliakov A."/>
            <person name="Robbens S."/>
            <person name="Schmutz J."/>
            <person name="Toulza E."/>
            <person name="Wyss T."/>
            <person name="Zelensky A."/>
            <person name="Zhou K."/>
            <person name="Armbrust E.V."/>
            <person name="Bhattacharya D."/>
            <person name="Goodenough U.W."/>
            <person name="Van de Peer Y."/>
            <person name="Grigoriev I.V."/>
        </authorList>
    </citation>
    <scope>NUCLEOTIDE SEQUENCE [LARGE SCALE GENOMIC DNA]</scope>
    <source>
        <strain evidence="3">RCC299 / NOUM17</strain>
    </source>
</reference>
<feature type="compositionally biased region" description="Polar residues" evidence="1">
    <location>
        <begin position="150"/>
        <end position="160"/>
    </location>
</feature>
<feature type="compositionally biased region" description="Low complexity" evidence="1">
    <location>
        <begin position="9"/>
        <end position="20"/>
    </location>
</feature>
<dbReference type="InParanoid" id="C1E869"/>
<feature type="compositionally biased region" description="Polar residues" evidence="1">
    <location>
        <begin position="40"/>
        <end position="54"/>
    </location>
</feature>
<gene>
    <name evidence="2" type="ORF">MICPUN_59268</name>
</gene>
<dbReference type="EMBL" id="CP001327">
    <property type="protein sequence ID" value="ACO64099.1"/>
    <property type="molecule type" value="Genomic_DNA"/>
</dbReference>
<proteinExistence type="predicted"/>